<feature type="transmembrane region" description="Helical" evidence="4">
    <location>
        <begin position="12"/>
        <end position="31"/>
    </location>
</feature>
<evidence type="ECO:0000256" key="4">
    <source>
        <dbReference type="SAM" id="Phobius"/>
    </source>
</evidence>
<dbReference type="EMBL" id="JAABOQ010000008">
    <property type="protein sequence ID" value="NER18964.1"/>
    <property type="molecule type" value="Genomic_DNA"/>
</dbReference>
<reference evidence="6 7" key="1">
    <citation type="submission" date="2020-01" db="EMBL/GenBank/DDBJ databases">
        <title>Spongiivirga citrea KCTC 32990T.</title>
        <authorList>
            <person name="Wang G."/>
        </authorList>
    </citation>
    <scope>NUCLEOTIDE SEQUENCE [LARGE SCALE GENOMIC DNA]</scope>
    <source>
        <strain evidence="6 7">KCTC 32990</strain>
    </source>
</reference>
<dbReference type="InterPro" id="IPR018060">
    <property type="entry name" value="HTH_AraC"/>
</dbReference>
<evidence type="ECO:0000256" key="1">
    <source>
        <dbReference type="ARBA" id="ARBA00023015"/>
    </source>
</evidence>
<dbReference type="InterPro" id="IPR009057">
    <property type="entry name" value="Homeodomain-like_sf"/>
</dbReference>
<keyword evidence="4" id="KW-0472">Membrane</keyword>
<dbReference type="Proteomes" id="UP000474296">
    <property type="component" value="Unassembled WGS sequence"/>
</dbReference>
<dbReference type="PANTHER" id="PTHR43280:SF29">
    <property type="entry name" value="ARAC-FAMILY TRANSCRIPTIONAL REGULATOR"/>
    <property type="match status" value="1"/>
</dbReference>
<dbReference type="AlphaFoldDB" id="A0A6M0CSA4"/>
<comment type="caution">
    <text evidence="6">The sequence shown here is derived from an EMBL/GenBank/DDBJ whole genome shotgun (WGS) entry which is preliminary data.</text>
</comment>
<dbReference type="PROSITE" id="PS01124">
    <property type="entry name" value="HTH_ARAC_FAMILY_2"/>
    <property type="match status" value="1"/>
</dbReference>
<keyword evidence="4" id="KW-0812">Transmembrane</keyword>
<protein>
    <submittedName>
        <fullName evidence="6">Helix-turn-helix domain-containing protein</fullName>
    </submittedName>
</protein>
<dbReference type="InterPro" id="IPR018062">
    <property type="entry name" value="HTH_AraC-typ_CS"/>
</dbReference>
<feature type="transmembrane region" description="Helical" evidence="4">
    <location>
        <begin position="76"/>
        <end position="96"/>
    </location>
</feature>
<keyword evidence="1" id="KW-0805">Transcription regulation</keyword>
<evidence type="ECO:0000313" key="7">
    <source>
        <dbReference type="Proteomes" id="UP000474296"/>
    </source>
</evidence>
<feature type="domain" description="HTH araC/xylS-type" evidence="5">
    <location>
        <begin position="287"/>
        <end position="391"/>
    </location>
</feature>
<evidence type="ECO:0000256" key="3">
    <source>
        <dbReference type="ARBA" id="ARBA00023163"/>
    </source>
</evidence>
<keyword evidence="7" id="KW-1185">Reference proteome</keyword>
<name>A0A6M0CSA4_9FLAO</name>
<keyword evidence="2" id="KW-0238">DNA-binding</keyword>
<feature type="transmembrane region" description="Helical" evidence="4">
    <location>
        <begin position="38"/>
        <end position="56"/>
    </location>
</feature>
<proteinExistence type="predicted"/>
<dbReference type="PROSITE" id="PS00041">
    <property type="entry name" value="HTH_ARAC_FAMILY_1"/>
    <property type="match status" value="1"/>
</dbReference>
<dbReference type="Gene3D" id="1.10.10.60">
    <property type="entry name" value="Homeodomain-like"/>
    <property type="match status" value="2"/>
</dbReference>
<evidence type="ECO:0000256" key="2">
    <source>
        <dbReference type="ARBA" id="ARBA00023125"/>
    </source>
</evidence>
<dbReference type="SUPFAM" id="SSF46689">
    <property type="entry name" value="Homeodomain-like"/>
    <property type="match status" value="1"/>
</dbReference>
<accession>A0A6M0CSA4</accession>
<dbReference type="Pfam" id="PF12833">
    <property type="entry name" value="HTH_18"/>
    <property type="match status" value="1"/>
</dbReference>
<feature type="transmembrane region" description="Helical" evidence="4">
    <location>
        <begin position="231"/>
        <end position="248"/>
    </location>
</feature>
<keyword evidence="3" id="KW-0804">Transcription</keyword>
<dbReference type="GO" id="GO:0043565">
    <property type="term" value="F:sequence-specific DNA binding"/>
    <property type="evidence" value="ECO:0007669"/>
    <property type="project" value="InterPro"/>
</dbReference>
<feature type="transmembrane region" description="Helical" evidence="4">
    <location>
        <begin position="108"/>
        <end position="127"/>
    </location>
</feature>
<feature type="transmembrane region" description="Helical" evidence="4">
    <location>
        <begin position="195"/>
        <end position="211"/>
    </location>
</feature>
<dbReference type="GO" id="GO:0003700">
    <property type="term" value="F:DNA-binding transcription factor activity"/>
    <property type="evidence" value="ECO:0007669"/>
    <property type="project" value="InterPro"/>
</dbReference>
<organism evidence="6 7">
    <name type="scientific">Spongiivirga citrea</name>
    <dbReference type="NCBI Taxonomy" id="1481457"/>
    <lineage>
        <taxon>Bacteria</taxon>
        <taxon>Pseudomonadati</taxon>
        <taxon>Bacteroidota</taxon>
        <taxon>Flavobacteriia</taxon>
        <taxon>Flavobacteriales</taxon>
        <taxon>Flavobacteriaceae</taxon>
        <taxon>Spongiivirga</taxon>
    </lineage>
</organism>
<evidence type="ECO:0000259" key="5">
    <source>
        <dbReference type="PROSITE" id="PS01124"/>
    </source>
</evidence>
<dbReference type="PANTHER" id="PTHR43280">
    <property type="entry name" value="ARAC-FAMILY TRANSCRIPTIONAL REGULATOR"/>
    <property type="match status" value="1"/>
</dbReference>
<evidence type="ECO:0000313" key="6">
    <source>
        <dbReference type="EMBL" id="NER18964.1"/>
    </source>
</evidence>
<sequence>MLFTFPNFNLYSTPLLILVSQGLLFSFLLFRRYYQQRYLADLFLACILLITCYHRTTYTIGFMDWYDTFRNTKINYWLAPLQLIFAPCLYFYVRSVTNASFKLTKKHIWHFIPGIVFLIYRYGVFIYDAQQPGFADTQNGVLFEGFHFKYINPIYFVVSNFQLLLYFAFSFQLYFTYRKQIQHYFSNTYKLELNWLRNFLVVYAFLFLYGVTQDLIDSSIFNLTWTQEWWYHFVSAIVIIYVGIKGYFTKTEILAKLDMKEVNVGTSKISFESVAAPIPVEVEQDKKQLIKFMDENKPFLNPEINLIELASKLDMNRAQLSETINLGFGKNFNDFINEYRVNAVKKMLQEGKQQQLSLLGIALECGFNSKATFNRVFKKLTNTSPTEFVKSLN</sequence>
<dbReference type="SMART" id="SM00342">
    <property type="entry name" value="HTH_ARAC"/>
    <property type="match status" value="1"/>
</dbReference>
<keyword evidence="4" id="KW-1133">Transmembrane helix</keyword>
<feature type="transmembrane region" description="Helical" evidence="4">
    <location>
        <begin position="154"/>
        <end position="175"/>
    </location>
</feature>
<gene>
    <name evidence="6" type="ORF">GWK10_17245</name>
</gene>